<keyword evidence="8" id="KW-0121">Carboxypeptidase</keyword>
<keyword evidence="3" id="KW-0645">Protease</keyword>
<evidence type="ECO:0000256" key="4">
    <source>
        <dbReference type="ARBA" id="ARBA00022801"/>
    </source>
</evidence>
<dbReference type="Pfam" id="PF00246">
    <property type="entry name" value="Peptidase_M14"/>
    <property type="match status" value="1"/>
</dbReference>
<dbReference type="PANTHER" id="PTHR11705">
    <property type="entry name" value="PROTEASE FAMILY M14 CARBOXYPEPTIDASE A,B"/>
    <property type="match status" value="1"/>
</dbReference>
<evidence type="ECO:0000256" key="1">
    <source>
        <dbReference type="ARBA" id="ARBA00001947"/>
    </source>
</evidence>
<dbReference type="Gene3D" id="3.40.630.10">
    <property type="entry name" value="Zn peptidases"/>
    <property type="match status" value="1"/>
</dbReference>
<reference evidence="8 9" key="1">
    <citation type="submission" date="2024-01" db="EMBL/GenBank/DDBJ databases">
        <title>Uliginosibacterium soil sp. nov.</title>
        <authorList>
            <person name="Lv Y."/>
        </authorList>
    </citation>
    <scope>NUCLEOTIDE SEQUENCE [LARGE SCALE GENOMIC DNA]</scope>
    <source>
        <strain evidence="8 9">H3</strain>
    </source>
</reference>
<keyword evidence="5" id="KW-0862">Zinc</keyword>
<dbReference type="SUPFAM" id="SSF53187">
    <property type="entry name" value="Zn-dependent exopeptidases"/>
    <property type="match status" value="1"/>
</dbReference>
<evidence type="ECO:0000256" key="3">
    <source>
        <dbReference type="ARBA" id="ARBA00022670"/>
    </source>
</evidence>
<keyword evidence="9" id="KW-1185">Reference proteome</keyword>
<dbReference type="RefSeq" id="WP_327599850.1">
    <property type="nucleotide sequence ID" value="NZ_JAYXHS010000002.1"/>
</dbReference>
<dbReference type="GO" id="GO:0004180">
    <property type="term" value="F:carboxypeptidase activity"/>
    <property type="evidence" value="ECO:0007669"/>
    <property type="project" value="UniProtKB-KW"/>
</dbReference>
<evidence type="ECO:0000313" key="9">
    <source>
        <dbReference type="Proteomes" id="UP001331561"/>
    </source>
</evidence>
<proteinExistence type="inferred from homology"/>
<evidence type="ECO:0000256" key="2">
    <source>
        <dbReference type="ARBA" id="ARBA00005988"/>
    </source>
</evidence>
<evidence type="ECO:0000256" key="5">
    <source>
        <dbReference type="ARBA" id="ARBA00022833"/>
    </source>
</evidence>
<dbReference type="Proteomes" id="UP001331561">
    <property type="component" value="Unassembled WGS sequence"/>
</dbReference>
<organism evidence="8 9">
    <name type="scientific">Uliginosibacterium silvisoli</name>
    <dbReference type="NCBI Taxonomy" id="3114758"/>
    <lineage>
        <taxon>Bacteria</taxon>
        <taxon>Pseudomonadati</taxon>
        <taxon>Pseudomonadota</taxon>
        <taxon>Betaproteobacteria</taxon>
        <taxon>Rhodocyclales</taxon>
        <taxon>Zoogloeaceae</taxon>
        <taxon>Uliginosibacterium</taxon>
    </lineage>
</organism>
<comment type="similarity">
    <text evidence="2">Belongs to the peptidase M14 family.</text>
</comment>
<dbReference type="InterPro" id="IPR000834">
    <property type="entry name" value="Peptidase_M14"/>
</dbReference>
<evidence type="ECO:0000259" key="7">
    <source>
        <dbReference type="Pfam" id="PF00246"/>
    </source>
</evidence>
<gene>
    <name evidence="8" type="ORF">VVD49_14260</name>
</gene>
<keyword evidence="4" id="KW-0378">Hydrolase</keyword>
<comment type="caution">
    <text evidence="8">The sequence shown here is derived from an EMBL/GenBank/DDBJ whole genome shotgun (WGS) entry which is preliminary data.</text>
</comment>
<accession>A0ABU6K5L8</accession>
<comment type="cofactor">
    <cofactor evidence="1">
        <name>Zn(2+)</name>
        <dbReference type="ChEBI" id="CHEBI:29105"/>
    </cofactor>
</comment>
<dbReference type="PANTHER" id="PTHR11705:SF143">
    <property type="entry name" value="SLL0236 PROTEIN"/>
    <property type="match status" value="1"/>
</dbReference>
<name>A0ABU6K5L8_9RHOO</name>
<sequence>MRQVFLCFATNAVFLVTQTGLPELLTLQRILDAGAAHLDVKVMCTAESLGQQFPVHAITLGNASLEVPAIGFFGGFHGLERIGSEVVIAYLGSLVTRLKWDATLRHLLESVRLVFMPIVNPGGMWQGTRANPNGVDLMRNAPVDAVESVPFLMGGQRISARLPWYRGAAAAPMEAENQAVCQVVDEELLARRFSIAIDCHSGFGLHDRIWFPYAHTSKCIEHLPEIHALRDIFESTHPNHRYVFEPQSRQYLTHGDVWDHLYQRACSQPGRVFLPLTLELGSWLWIKKNPRQLFSRHGIFNPLVEHRRQRVIRRQMAWLDFLLRATCSYRSWTPDETQRADHLQRAMTRWYEAGSQ</sequence>
<evidence type="ECO:0000313" key="8">
    <source>
        <dbReference type="EMBL" id="MEC5386894.1"/>
    </source>
</evidence>
<protein>
    <submittedName>
        <fullName evidence="8">M14 family zinc carboxypeptidase</fullName>
    </submittedName>
</protein>
<feature type="domain" description="Peptidase M14" evidence="7">
    <location>
        <begin position="56"/>
        <end position="264"/>
    </location>
</feature>
<dbReference type="EMBL" id="JAYXHS010000002">
    <property type="protein sequence ID" value="MEC5386894.1"/>
    <property type="molecule type" value="Genomic_DNA"/>
</dbReference>
<keyword evidence="6" id="KW-0482">Metalloprotease</keyword>
<evidence type="ECO:0000256" key="6">
    <source>
        <dbReference type="ARBA" id="ARBA00023049"/>
    </source>
</evidence>